<dbReference type="PROSITE" id="PS51186">
    <property type="entry name" value="GNAT"/>
    <property type="match status" value="1"/>
</dbReference>
<dbReference type="InterPro" id="IPR016181">
    <property type="entry name" value="Acyl_CoA_acyltransferase"/>
</dbReference>
<evidence type="ECO:0000259" key="1">
    <source>
        <dbReference type="PROSITE" id="PS51186"/>
    </source>
</evidence>
<proteinExistence type="predicted"/>
<gene>
    <name evidence="2" type="ORF">CSA56_12195</name>
</gene>
<dbReference type="CDD" id="cd04301">
    <property type="entry name" value="NAT_SF"/>
    <property type="match status" value="1"/>
</dbReference>
<dbReference type="Gene3D" id="3.40.630.30">
    <property type="match status" value="1"/>
</dbReference>
<sequence>MPDMLVKLYELPPLDAALAQQQAQGITIRRALVLEKQLVTEWVCTHFSRGWGNECDVAFSRQPVSCFIAIKENQLLGFACHDATCRNFFGPMGVGERCRGRGVGKALLLACLHGMKEQGYAYGVIGWVGPAEFYRKIVGAVEIEGSSPGIYAGLLRGAIDDSLLVIDN</sequence>
<comment type="caution">
    <text evidence="2">The sequence shown here is derived from an EMBL/GenBank/DDBJ whole genome shotgun (WGS) entry which is preliminary data.</text>
</comment>
<dbReference type="Proteomes" id="UP000230821">
    <property type="component" value="Unassembled WGS sequence"/>
</dbReference>
<dbReference type="EMBL" id="PDSK01000100">
    <property type="protein sequence ID" value="PIE33324.1"/>
    <property type="molecule type" value="Genomic_DNA"/>
</dbReference>
<dbReference type="GO" id="GO:0016747">
    <property type="term" value="F:acyltransferase activity, transferring groups other than amino-acyl groups"/>
    <property type="evidence" value="ECO:0007669"/>
    <property type="project" value="InterPro"/>
</dbReference>
<name>A0A2G6KCC3_9BACT</name>
<organism evidence="2 3">
    <name type="scientific">candidate division KSB3 bacterium</name>
    <dbReference type="NCBI Taxonomy" id="2044937"/>
    <lineage>
        <taxon>Bacteria</taxon>
        <taxon>candidate division KSB3</taxon>
    </lineage>
</organism>
<reference evidence="2 3" key="1">
    <citation type="submission" date="2017-10" db="EMBL/GenBank/DDBJ databases">
        <title>Novel microbial diversity and functional potential in the marine mammal oral microbiome.</title>
        <authorList>
            <person name="Dudek N.K."/>
            <person name="Sun C.L."/>
            <person name="Burstein D."/>
            <person name="Kantor R.S."/>
            <person name="Aliaga Goltsman D.S."/>
            <person name="Bik E.M."/>
            <person name="Thomas B.C."/>
            <person name="Banfield J.F."/>
            <person name="Relman D.A."/>
        </authorList>
    </citation>
    <scope>NUCLEOTIDE SEQUENCE [LARGE SCALE GENOMIC DNA]</scope>
    <source>
        <strain evidence="2">DOLJORAL78_47_16</strain>
    </source>
</reference>
<dbReference type="InterPro" id="IPR000182">
    <property type="entry name" value="GNAT_dom"/>
</dbReference>
<evidence type="ECO:0000313" key="3">
    <source>
        <dbReference type="Proteomes" id="UP000230821"/>
    </source>
</evidence>
<protein>
    <submittedName>
        <fullName evidence="2">GNAT family N-acetyltransferase</fullName>
    </submittedName>
</protein>
<keyword evidence="2" id="KW-0808">Transferase</keyword>
<dbReference type="SUPFAM" id="SSF55729">
    <property type="entry name" value="Acyl-CoA N-acyltransferases (Nat)"/>
    <property type="match status" value="1"/>
</dbReference>
<feature type="domain" description="N-acetyltransferase" evidence="1">
    <location>
        <begin position="26"/>
        <end position="166"/>
    </location>
</feature>
<dbReference type="Pfam" id="PF13508">
    <property type="entry name" value="Acetyltransf_7"/>
    <property type="match status" value="1"/>
</dbReference>
<evidence type="ECO:0000313" key="2">
    <source>
        <dbReference type="EMBL" id="PIE33324.1"/>
    </source>
</evidence>
<accession>A0A2G6KCC3</accession>
<dbReference type="AlphaFoldDB" id="A0A2G6KCC3"/>